<dbReference type="InterPro" id="IPR003593">
    <property type="entry name" value="AAA+_ATPase"/>
</dbReference>
<dbReference type="AlphaFoldDB" id="A0A6A5X031"/>
<dbReference type="Proteomes" id="UP000799779">
    <property type="component" value="Unassembled WGS sequence"/>
</dbReference>
<gene>
    <name evidence="3" type="ORF">P154DRAFT_480539</name>
</gene>
<accession>A0A6A5X031</accession>
<dbReference type="Pfam" id="PF22942">
    <property type="entry name" value="DUF7025"/>
    <property type="match status" value="1"/>
</dbReference>
<dbReference type="InterPro" id="IPR003959">
    <property type="entry name" value="ATPase_AAA_core"/>
</dbReference>
<proteinExistence type="predicted"/>
<organism evidence="3 4">
    <name type="scientific">Amniculicola lignicola CBS 123094</name>
    <dbReference type="NCBI Taxonomy" id="1392246"/>
    <lineage>
        <taxon>Eukaryota</taxon>
        <taxon>Fungi</taxon>
        <taxon>Dikarya</taxon>
        <taxon>Ascomycota</taxon>
        <taxon>Pezizomycotina</taxon>
        <taxon>Dothideomycetes</taxon>
        <taxon>Pleosporomycetidae</taxon>
        <taxon>Pleosporales</taxon>
        <taxon>Amniculicolaceae</taxon>
        <taxon>Amniculicola</taxon>
    </lineage>
</organism>
<evidence type="ECO:0000313" key="4">
    <source>
        <dbReference type="Proteomes" id="UP000799779"/>
    </source>
</evidence>
<feature type="domain" description="AAA+ ATPase" evidence="2">
    <location>
        <begin position="611"/>
        <end position="736"/>
    </location>
</feature>
<reference evidence="3" key="1">
    <citation type="journal article" date="2020" name="Stud. Mycol.">
        <title>101 Dothideomycetes genomes: a test case for predicting lifestyles and emergence of pathogens.</title>
        <authorList>
            <person name="Haridas S."/>
            <person name="Albert R."/>
            <person name="Binder M."/>
            <person name="Bloem J."/>
            <person name="Labutti K."/>
            <person name="Salamov A."/>
            <person name="Andreopoulos B."/>
            <person name="Baker S."/>
            <person name="Barry K."/>
            <person name="Bills G."/>
            <person name="Bluhm B."/>
            <person name="Cannon C."/>
            <person name="Castanera R."/>
            <person name="Culley D."/>
            <person name="Daum C."/>
            <person name="Ezra D."/>
            <person name="Gonzalez J."/>
            <person name="Henrissat B."/>
            <person name="Kuo A."/>
            <person name="Liang C."/>
            <person name="Lipzen A."/>
            <person name="Lutzoni F."/>
            <person name="Magnuson J."/>
            <person name="Mondo S."/>
            <person name="Nolan M."/>
            <person name="Ohm R."/>
            <person name="Pangilinan J."/>
            <person name="Park H.-J."/>
            <person name="Ramirez L."/>
            <person name="Alfaro M."/>
            <person name="Sun H."/>
            <person name="Tritt A."/>
            <person name="Yoshinaga Y."/>
            <person name="Zwiers L.-H."/>
            <person name="Turgeon B."/>
            <person name="Goodwin S."/>
            <person name="Spatafora J."/>
            <person name="Crous P."/>
            <person name="Grigoriev I."/>
        </authorList>
    </citation>
    <scope>NUCLEOTIDE SEQUENCE</scope>
    <source>
        <strain evidence="3">CBS 123094</strain>
    </source>
</reference>
<evidence type="ECO:0000313" key="3">
    <source>
        <dbReference type="EMBL" id="KAF2006818.1"/>
    </source>
</evidence>
<dbReference type="InterPro" id="IPR027417">
    <property type="entry name" value="P-loop_NTPase"/>
</dbReference>
<dbReference type="Pfam" id="PF23232">
    <property type="entry name" value="AAA_lid_13"/>
    <property type="match status" value="1"/>
</dbReference>
<dbReference type="EMBL" id="ML977558">
    <property type="protein sequence ID" value="KAF2006818.1"/>
    <property type="molecule type" value="Genomic_DNA"/>
</dbReference>
<dbReference type="GO" id="GO:0005524">
    <property type="term" value="F:ATP binding"/>
    <property type="evidence" value="ECO:0007669"/>
    <property type="project" value="InterPro"/>
</dbReference>
<feature type="region of interest" description="Disordered" evidence="1">
    <location>
        <begin position="19"/>
        <end position="127"/>
    </location>
</feature>
<dbReference type="Gene3D" id="3.40.50.300">
    <property type="entry name" value="P-loop containing nucleotide triphosphate hydrolases"/>
    <property type="match status" value="1"/>
</dbReference>
<dbReference type="InterPro" id="IPR056599">
    <property type="entry name" value="AAA_lid_fung"/>
</dbReference>
<dbReference type="OrthoDB" id="10042665at2759"/>
<keyword evidence="4" id="KW-1185">Reference proteome</keyword>
<dbReference type="GO" id="GO:0016887">
    <property type="term" value="F:ATP hydrolysis activity"/>
    <property type="evidence" value="ECO:0007669"/>
    <property type="project" value="InterPro"/>
</dbReference>
<evidence type="ECO:0000259" key="2">
    <source>
        <dbReference type="SMART" id="SM00382"/>
    </source>
</evidence>
<dbReference type="PANTHER" id="PTHR46411:SF4">
    <property type="entry name" value="AAA+ ATPASE DOMAIN-CONTAINING PROTEIN"/>
    <property type="match status" value="1"/>
</dbReference>
<dbReference type="Pfam" id="PF00004">
    <property type="entry name" value="AAA"/>
    <property type="match status" value="1"/>
</dbReference>
<feature type="compositionally biased region" description="Basic and acidic residues" evidence="1">
    <location>
        <begin position="55"/>
        <end position="115"/>
    </location>
</feature>
<name>A0A6A5X031_9PLEO</name>
<dbReference type="PANTHER" id="PTHR46411">
    <property type="entry name" value="FAMILY ATPASE, PUTATIVE-RELATED"/>
    <property type="match status" value="1"/>
</dbReference>
<dbReference type="InterPro" id="IPR054289">
    <property type="entry name" value="DUF7025"/>
</dbReference>
<sequence length="867" mass="99130">MEQNGSVVGAEAAVVLENGSLKGDASEKVQHVAPGSEKVEVKETKEDEEPAVVAKIEDVVADPKDETKKEPNGKEPVEAPKKKHQDERPTTNGHISDENEGSVRHDPRNYRDHRGERRHRRTRTPSPVPVKKVVNKIEYRHVSSNDIVWEEESDRFAPSKTPPEQPVLEVITIAFTAQDRSPYAYQGAALKAPPIHSMGEKYIQINSAAVVNALRAVVEYCPGQNLIGDGITISEPYSILVHHEKELAAYRENFAPGKKQEEYGDGDPCEVEEDTYEHLGLVLNFVRETLKDSLEKEQARHAREKPVTTYDMLWTLFRPGTDVYFDTQSCGILDPYVVRSVDWEINNGSPVRYTIGLWNLYYNAIYVGPRIYTAVVLPFDGEKEIADLDIFPCEYLREDKHKETPEGMRKRLEERGKMFYRLTSKQCMFYDGLTTTFPRQRFTGLVMVDMESFWLSLHSDKPHDGKLPPPRLSDDVGERSIGGIPTCFCKRCVKLNNVKKKSRFDNYARINPLTTKDLTDHQYFLCERSVHGFIMKVRNWHRLDVSNFSDPNYDINLVNELVLDAGTRTLIKALSSKYTRKQELAAAPANSYAIESTSDQWSADFVQGKGEGLIFLLHGKPGVGKTYTAECIAEFTKRPLLSLTCTDIGTNPMTIESKLAYWFKLAKHWGAILLIDEADIYMEQRVTRDLERNNLVAGFLRAMEYYQGILFLTTNRVGTFDEAFMSRIHVSVHYPEFGDEERSEVWEAFFRKLERERKTDFVVPEETRKYVKSSKEVRAVKWNGREIRNAFQTAVALAEVEETKDDSSRTVLHKSHISSIVKMSGAFKKYLNTLHQGDETARAAREGLRIDDWEEGKEERERLGHYV</sequence>
<protein>
    <recommendedName>
        <fullName evidence="2">AAA+ ATPase domain-containing protein</fullName>
    </recommendedName>
</protein>
<dbReference type="SMART" id="SM00382">
    <property type="entry name" value="AAA"/>
    <property type="match status" value="1"/>
</dbReference>
<evidence type="ECO:0000256" key="1">
    <source>
        <dbReference type="SAM" id="MobiDB-lite"/>
    </source>
</evidence>
<dbReference type="SUPFAM" id="SSF52540">
    <property type="entry name" value="P-loop containing nucleoside triphosphate hydrolases"/>
    <property type="match status" value="1"/>
</dbReference>